<name>A0A9N7VDC8_PLEPL</name>
<evidence type="ECO:0000313" key="3">
    <source>
        <dbReference type="Proteomes" id="UP001153269"/>
    </source>
</evidence>
<evidence type="ECO:0000256" key="1">
    <source>
        <dbReference type="SAM" id="MobiDB-lite"/>
    </source>
</evidence>
<comment type="caution">
    <text evidence="2">The sequence shown here is derived from an EMBL/GenBank/DDBJ whole genome shotgun (WGS) entry which is preliminary data.</text>
</comment>
<proteinExistence type="predicted"/>
<reference evidence="2" key="1">
    <citation type="submission" date="2020-03" db="EMBL/GenBank/DDBJ databases">
        <authorList>
            <person name="Weist P."/>
        </authorList>
    </citation>
    <scope>NUCLEOTIDE SEQUENCE</scope>
</reference>
<organism evidence="2 3">
    <name type="scientific">Pleuronectes platessa</name>
    <name type="common">European plaice</name>
    <dbReference type="NCBI Taxonomy" id="8262"/>
    <lineage>
        <taxon>Eukaryota</taxon>
        <taxon>Metazoa</taxon>
        <taxon>Chordata</taxon>
        <taxon>Craniata</taxon>
        <taxon>Vertebrata</taxon>
        <taxon>Euteleostomi</taxon>
        <taxon>Actinopterygii</taxon>
        <taxon>Neopterygii</taxon>
        <taxon>Teleostei</taxon>
        <taxon>Neoteleostei</taxon>
        <taxon>Acanthomorphata</taxon>
        <taxon>Carangaria</taxon>
        <taxon>Pleuronectiformes</taxon>
        <taxon>Pleuronectoidei</taxon>
        <taxon>Pleuronectidae</taxon>
        <taxon>Pleuronectes</taxon>
    </lineage>
</organism>
<evidence type="ECO:0000313" key="2">
    <source>
        <dbReference type="EMBL" id="CAB1448818.1"/>
    </source>
</evidence>
<dbReference type="Proteomes" id="UP001153269">
    <property type="component" value="Unassembled WGS sequence"/>
</dbReference>
<accession>A0A9N7VDC8</accession>
<keyword evidence="3" id="KW-1185">Reference proteome</keyword>
<feature type="compositionally biased region" description="Basic and acidic residues" evidence="1">
    <location>
        <begin position="38"/>
        <end position="50"/>
    </location>
</feature>
<sequence>MDVEDEEQLRHMTGKVIAGLRGNSDLSTRKFLKNKHQSSHECVEREQGAEKKKKKMKMMMPATHRTQRSQDEEEEPDTLKRKTSTWKHEEIPDLLVMRADAGVDEL</sequence>
<feature type="region of interest" description="Disordered" evidence="1">
    <location>
        <begin position="33"/>
        <end position="86"/>
    </location>
</feature>
<dbReference type="EMBL" id="CADEAL010003991">
    <property type="protein sequence ID" value="CAB1448818.1"/>
    <property type="molecule type" value="Genomic_DNA"/>
</dbReference>
<dbReference type="AlphaFoldDB" id="A0A9N7VDC8"/>
<gene>
    <name evidence="2" type="ORF">PLEPLA_LOCUS36466</name>
</gene>
<protein>
    <submittedName>
        <fullName evidence="2">Uncharacterized protein</fullName>
    </submittedName>
</protein>